<feature type="transmembrane region" description="Helical" evidence="8">
    <location>
        <begin position="920"/>
        <end position="939"/>
    </location>
</feature>
<evidence type="ECO:0000256" key="8">
    <source>
        <dbReference type="SAM" id="Phobius"/>
    </source>
</evidence>
<evidence type="ECO:0000259" key="9">
    <source>
        <dbReference type="SMART" id="SM01320"/>
    </source>
</evidence>
<dbReference type="PANTHER" id="PTHR31145:SF2">
    <property type="entry name" value="FLAVIN CARRIER PROTEIN 2"/>
    <property type="match status" value="1"/>
</dbReference>
<feature type="transmembrane region" description="Helical" evidence="8">
    <location>
        <begin position="951"/>
        <end position="976"/>
    </location>
</feature>
<feature type="transmembrane region" description="Helical" evidence="8">
    <location>
        <begin position="864"/>
        <end position="884"/>
    </location>
</feature>
<evidence type="ECO:0000256" key="4">
    <source>
        <dbReference type="ARBA" id="ARBA00022729"/>
    </source>
</evidence>
<name>A0ABY7CYY3_9BASI</name>
<dbReference type="EMBL" id="CP110432">
    <property type="protein sequence ID" value="WAQ90539.1"/>
    <property type="molecule type" value="Genomic_DNA"/>
</dbReference>
<reference evidence="10" key="1">
    <citation type="submission" date="2022-10" db="EMBL/GenBank/DDBJ databases">
        <title>Puccinia triticina Genome sequencing and assembly.</title>
        <authorList>
            <person name="Li C."/>
        </authorList>
    </citation>
    <scope>NUCLEOTIDE SEQUENCE</scope>
    <source>
        <strain evidence="10">Pt15</strain>
    </source>
</reference>
<feature type="transmembrane region" description="Helical" evidence="8">
    <location>
        <begin position="890"/>
        <end position="908"/>
    </location>
</feature>
<dbReference type="PANTHER" id="PTHR31145">
    <property type="entry name" value="INTEGRAL MEMBRANE PROTEIN (AFU_ORTHOLOGUE AFUA_7G01610)"/>
    <property type="match status" value="1"/>
</dbReference>
<proteinExistence type="inferred from homology"/>
<keyword evidence="4" id="KW-0732">Signal</keyword>
<feature type="region of interest" description="Disordered" evidence="7">
    <location>
        <begin position="304"/>
        <end position="352"/>
    </location>
</feature>
<dbReference type="GeneID" id="77803042"/>
<evidence type="ECO:0000313" key="11">
    <source>
        <dbReference type="Proteomes" id="UP001164743"/>
    </source>
</evidence>
<organism evidence="10 11">
    <name type="scientific">Puccinia triticina</name>
    <dbReference type="NCBI Taxonomy" id="208348"/>
    <lineage>
        <taxon>Eukaryota</taxon>
        <taxon>Fungi</taxon>
        <taxon>Dikarya</taxon>
        <taxon>Basidiomycota</taxon>
        <taxon>Pucciniomycotina</taxon>
        <taxon>Pucciniomycetes</taxon>
        <taxon>Pucciniales</taxon>
        <taxon>Pucciniaceae</taxon>
        <taxon>Puccinia</taxon>
    </lineage>
</organism>
<comment type="similarity">
    <text evidence="2">Belongs to the transient receptor potential (TRP) ion channel family.</text>
</comment>
<dbReference type="InterPro" id="IPR010308">
    <property type="entry name" value="TRP_C"/>
</dbReference>
<feature type="domain" description="ML-like" evidence="9">
    <location>
        <begin position="377"/>
        <end position="517"/>
    </location>
</feature>
<dbReference type="InterPro" id="IPR032800">
    <property type="entry name" value="TRP_N"/>
</dbReference>
<keyword evidence="5 8" id="KW-1133">Transmembrane helix</keyword>
<feature type="compositionally biased region" description="Low complexity" evidence="7">
    <location>
        <begin position="311"/>
        <end position="333"/>
    </location>
</feature>
<evidence type="ECO:0000256" key="3">
    <source>
        <dbReference type="ARBA" id="ARBA00022692"/>
    </source>
</evidence>
<dbReference type="Pfam" id="PF06011">
    <property type="entry name" value="TRP"/>
    <property type="match status" value="1"/>
</dbReference>
<dbReference type="Pfam" id="PF14558">
    <property type="entry name" value="TRP_N"/>
    <property type="match status" value="1"/>
</dbReference>
<evidence type="ECO:0000256" key="2">
    <source>
        <dbReference type="ARBA" id="ARBA00010642"/>
    </source>
</evidence>
<evidence type="ECO:0000256" key="6">
    <source>
        <dbReference type="ARBA" id="ARBA00023136"/>
    </source>
</evidence>
<evidence type="ECO:0000256" key="1">
    <source>
        <dbReference type="ARBA" id="ARBA00004141"/>
    </source>
</evidence>
<feature type="region of interest" description="Disordered" evidence="7">
    <location>
        <begin position="996"/>
        <end position="1076"/>
    </location>
</feature>
<feature type="transmembrane region" description="Helical" evidence="8">
    <location>
        <begin position="733"/>
        <end position="762"/>
    </location>
</feature>
<dbReference type="Proteomes" id="UP001164743">
    <property type="component" value="Chromosome 12A"/>
</dbReference>
<feature type="compositionally biased region" description="Basic and acidic residues" evidence="7">
    <location>
        <begin position="996"/>
        <end position="1017"/>
    </location>
</feature>
<protein>
    <recommendedName>
        <fullName evidence="9">ML-like domain-containing protein</fullName>
    </recommendedName>
</protein>
<evidence type="ECO:0000313" key="10">
    <source>
        <dbReference type="EMBL" id="WAQ90539.1"/>
    </source>
</evidence>
<keyword evidence="6 8" id="KW-0472">Membrane</keyword>
<accession>A0ABY7CYY3</accession>
<keyword evidence="3 8" id="KW-0812">Transmembrane</keyword>
<dbReference type="InterPro" id="IPR040241">
    <property type="entry name" value="TRP_Flc/Pkd2-like"/>
</dbReference>
<gene>
    <name evidence="10" type="ORF">PtA15_12A529</name>
</gene>
<feature type="transmembrane region" description="Helical" evidence="8">
    <location>
        <begin position="817"/>
        <end position="840"/>
    </location>
</feature>
<keyword evidence="11" id="KW-1185">Reference proteome</keyword>
<feature type="compositionally biased region" description="Basic residues" evidence="7">
    <location>
        <begin position="1067"/>
        <end position="1076"/>
    </location>
</feature>
<comment type="subcellular location">
    <subcellularLocation>
        <location evidence="1">Membrane</location>
        <topology evidence="1">Multi-pass membrane protein</topology>
    </subcellularLocation>
</comment>
<sequence length="1076" mass="116920">MVVYNLWCINIQQLVLAVIVGWSFLVHPGVPPPVDGPQLADSVEVGGGVPQMIESPSRAGVGKTEENVPPTSSSTSEDIRGKLGGAGPGVPDQTIESPTRRKISVPDEPAACWAGDRKSGASAASSSIIDRSHDYWTMDDDSPWEWAVLSLHEKVAREFNKRSDVQQVLADILEHYPHWLAQPVLEKARMVGGSEARGDGLPMVDVPRNGAMLHDPKLFDGRMIQQVKNLYKLVPKLLCEKVERKLRWDSGKVLYIAWQMYGAQGAVAELKQLCPRAPTSRAGRLKAFVTRASRLDGSARRLAQRGTAWMSARRSSTGSSGARTRASTRSAGADIPRLGRAGGRSSGSAPTDPAGGEGGFVLLLLLLPASQALAGSEIIETSSVSYCSEPRAILVDTFDVRYSKRNQTLAFDLSAASVSRGLNLEAQLSLNAYGIHALNLSIDLCSVLSGVLCPLPTYNFTGSGQYAIPPDRIPAIPALAWAVPDIEAVFTIQLVDSTSSLPAACLQVTLTNGLSVGHRAVAWLSAASLILAALIALIAAALAPESARLSAPASLFYLLGNQLQQMAMAGMLSLNYPVVLRTWTTNFAYSVGLISSPSISRAIDDLRDRTGGNGFSTTQDTVAFISRLYSPFNQQPGTVDTHTDTSTSARALFVKDTMHQMIAGAYQHAPLNNNFTTTTTHHLRARQALDSSGFTPTVPRPRHTVPVVTRNTTLLDPGLAAYVNKVGFPVENAFMFLFMWLLILTAFLLACFLLVSLTLLILPPSSRAGRRSPIQKLARLSPVGLAIGLRVLLFAYPPLSLFTFWQWRLGNADARAPIFFAVVLWLASSLALAFTAWRLFRHHSRGHPWNWSIALVGMFKPGKWWILGPLTLISLLRAAFIGFGQGSGQTQVISEMILLTISFGLMVVHRPFGATLTNVAAIIQATMAVIQSVILQFLVPSLETKPVPRTVLGFAIIVLHSIGFLAAIVFGGWPLIGELRTVFRDRGDRLAVVEPDDREKFNKEPEDAMMAEPDHSINRMTLTDSQNDHSTRLSQPSAAEDATLTLHDDDQPLYLEPTPDHQPLKDHRYHPNHRHA</sequence>
<dbReference type="SMART" id="SM01320">
    <property type="entry name" value="TRP_N"/>
    <property type="match status" value="1"/>
</dbReference>
<feature type="transmembrane region" description="Helical" evidence="8">
    <location>
        <begin position="783"/>
        <end position="805"/>
    </location>
</feature>
<evidence type="ECO:0000256" key="7">
    <source>
        <dbReference type="SAM" id="MobiDB-lite"/>
    </source>
</evidence>
<dbReference type="RefSeq" id="XP_053026094.1">
    <property type="nucleotide sequence ID" value="XM_053162147.1"/>
</dbReference>
<feature type="region of interest" description="Disordered" evidence="7">
    <location>
        <begin position="51"/>
        <end position="104"/>
    </location>
</feature>
<evidence type="ECO:0000256" key="5">
    <source>
        <dbReference type="ARBA" id="ARBA00022989"/>
    </source>
</evidence>